<reference evidence="2" key="1">
    <citation type="submission" date="2022-11" db="UniProtKB">
        <authorList>
            <consortium name="WormBaseParasite"/>
        </authorList>
    </citation>
    <scope>IDENTIFICATION</scope>
</reference>
<name>A0A915K1J5_ROMCU</name>
<dbReference type="Proteomes" id="UP000887565">
    <property type="component" value="Unplaced"/>
</dbReference>
<evidence type="ECO:0000313" key="1">
    <source>
        <dbReference type="Proteomes" id="UP000887565"/>
    </source>
</evidence>
<dbReference type="WBParaSite" id="nRc.2.0.1.t32090-RA">
    <property type="protein sequence ID" value="nRc.2.0.1.t32090-RA"/>
    <property type="gene ID" value="nRc.2.0.1.g32090"/>
</dbReference>
<keyword evidence="1" id="KW-1185">Reference proteome</keyword>
<dbReference type="AlphaFoldDB" id="A0A915K1J5"/>
<accession>A0A915K1J5</accession>
<evidence type="ECO:0000313" key="2">
    <source>
        <dbReference type="WBParaSite" id="nRc.2.0.1.t32090-RA"/>
    </source>
</evidence>
<sequence>MKKVLSHSRSLVWNRPIENSLIWEFAKLGIAQSGIRSLGKSLNWESLNWEFAQLGIARMGIAHSKIAHLGIAHLGIAHLGIAHMRIPIDVTGPRELGVGRLFLSRVFFLPKRAALRDGVCKRQFIVKRVPRAEKSAHASKSRAKNCKPARGWLTTVSTLSLLYFHYVKWVKKPFILLSVC</sequence>
<organism evidence="1 2">
    <name type="scientific">Romanomermis culicivorax</name>
    <name type="common">Nematode worm</name>
    <dbReference type="NCBI Taxonomy" id="13658"/>
    <lineage>
        <taxon>Eukaryota</taxon>
        <taxon>Metazoa</taxon>
        <taxon>Ecdysozoa</taxon>
        <taxon>Nematoda</taxon>
        <taxon>Enoplea</taxon>
        <taxon>Dorylaimia</taxon>
        <taxon>Mermithida</taxon>
        <taxon>Mermithoidea</taxon>
        <taxon>Mermithidae</taxon>
        <taxon>Romanomermis</taxon>
    </lineage>
</organism>
<proteinExistence type="predicted"/>
<protein>
    <submittedName>
        <fullName evidence="2">Uncharacterized protein</fullName>
    </submittedName>
</protein>